<reference evidence="5" key="1">
    <citation type="journal article" date="2020" name="Stud. Mycol.">
        <title>101 Dothideomycetes genomes: a test case for predicting lifestyles and emergence of pathogens.</title>
        <authorList>
            <person name="Haridas S."/>
            <person name="Albert R."/>
            <person name="Binder M."/>
            <person name="Bloem J."/>
            <person name="Labutti K."/>
            <person name="Salamov A."/>
            <person name="Andreopoulos B."/>
            <person name="Baker S."/>
            <person name="Barry K."/>
            <person name="Bills G."/>
            <person name="Bluhm B."/>
            <person name="Cannon C."/>
            <person name="Castanera R."/>
            <person name="Culley D."/>
            <person name="Daum C."/>
            <person name="Ezra D."/>
            <person name="Gonzalez J."/>
            <person name="Henrissat B."/>
            <person name="Kuo A."/>
            <person name="Liang C."/>
            <person name="Lipzen A."/>
            <person name="Lutzoni F."/>
            <person name="Magnuson J."/>
            <person name="Mondo S."/>
            <person name="Nolan M."/>
            <person name="Ohm R."/>
            <person name="Pangilinan J."/>
            <person name="Park H.-J."/>
            <person name="Ramirez L."/>
            <person name="Alfaro M."/>
            <person name="Sun H."/>
            <person name="Tritt A."/>
            <person name="Yoshinaga Y."/>
            <person name="Zwiers L.-H."/>
            <person name="Turgeon B."/>
            <person name="Goodwin S."/>
            <person name="Spatafora J."/>
            <person name="Crous P."/>
            <person name="Grigoriev I."/>
        </authorList>
    </citation>
    <scope>NUCLEOTIDE SEQUENCE</scope>
    <source>
        <strain evidence="5">CBS 115976</strain>
    </source>
</reference>
<evidence type="ECO:0000256" key="1">
    <source>
        <dbReference type="ARBA" id="ARBA00009574"/>
    </source>
</evidence>
<dbReference type="GO" id="GO:0032991">
    <property type="term" value="C:protein-containing complex"/>
    <property type="evidence" value="ECO:0007669"/>
    <property type="project" value="UniProtKB-ARBA"/>
</dbReference>
<feature type="compositionally biased region" description="Polar residues" evidence="4">
    <location>
        <begin position="468"/>
        <end position="485"/>
    </location>
</feature>
<dbReference type="GO" id="GO:0035493">
    <property type="term" value="P:SNARE complex assembly"/>
    <property type="evidence" value="ECO:0007669"/>
    <property type="project" value="TreeGrafter"/>
</dbReference>
<dbReference type="AlphaFoldDB" id="A0A6A6UUC4"/>
<dbReference type="Proteomes" id="UP000799302">
    <property type="component" value="Unassembled WGS sequence"/>
</dbReference>
<dbReference type="InterPro" id="IPR018791">
    <property type="entry name" value="UV_resistance/autophagy_Atg14"/>
</dbReference>
<proteinExistence type="inferred from homology"/>
<dbReference type="PANTHER" id="PTHR15157:SF13">
    <property type="entry name" value="AUTOPHAGY-RELATED PROTEIN 14"/>
    <property type="match status" value="1"/>
</dbReference>
<sequence>MSEMDCDICGRLAQDNLPFHCCTCARSYLYNHRIDLATALVDKEQAARRIDAVITGDISRVPATTTLDGAIMDMRDASRSHHVAEVMSETLLVNERIQKVSDQAKLLREQIAEHKKQLSEMKARHSRQASDEESARYGLENRSKSDVEQLKKNIRQTKRSWDADYLDIIRGRTSLCRNAARLAGMGKSRTSEGKVGMKEHFRIARKLPIFDLREITNADPEVLTASLTQVAYLVSQVSSYLALRLPAEIVLPYKDHPQPTICAPSASYLGRDGAGSQNSSSPSSPSASKILDQKAHRPRPLSISKTISKLHKDDPAGFTFFIEGVSLLAWDIAWLCKTQGMSGMTDWTDVCSMGHNLWQLLSADSRGVSKTTSDGSVNEAGKARALNFPTKFGRYSHGSAHSFFGSTEESDLVRGWRLSPTRVTDRVRAHLVGEMQGAEWEVVEEQEWDDADARPEEEPVLVGGRRWSSANRSDSQSAKPGTSGWTRLRYRNENSGG</sequence>
<keyword evidence="3" id="KW-0175">Coiled coil</keyword>
<protein>
    <recommendedName>
        <fullName evidence="2">Autophagy-related protein 14</fullName>
    </recommendedName>
</protein>
<evidence type="ECO:0000256" key="2">
    <source>
        <dbReference type="ARBA" id="ARBA00013807"/>
    </source>
</evidence>
<evidence type="ECO:0000256" key="3">
    <source>
        <dbReference type="ARBA" id="ARBA00023054"/>
    </source>
</evidence>
<dbReference type="GO" id="GO:0000323">
    <property type="term" value="C:lytic vacuole"/>
    <property type="evidence" value="ECO:0007669"/>
    <property type="project" value="TreeGrafter"/>
</dbReference>
<feature type="region of interest" description="Disordered" evidence="4">
    <location>
        <begin position="447"/>
        <end position="497"/>
    </location>
</feature>
<keyword evidence="6" id="KW-1185">Reference proteome</keyword>
<dbReference type="GO" id="GO:0005768">
    <property type="term" value="C:endosome"/>
    <property type="evidence" value="ECO:0007669"/>
    <property type="project" value="TreeGrafter"/>
</dbReference>
<organism evidence="5 6">
    <name type="scientific">Microthyrium microscopicum</name>
    <dbReference type="NCBI Taxonomy" id="703497"/>
    <lineage>
        <taxon>Eukaryota</taxon>
        <taxon>Fungi</taxon>
        <taxon>Dikarya</taxon>
        <taxon>Ascomycota</taxon>
        <taxon>Pezizomycotina</taxon>
        <taxon>Dothideomycetes</taxon>
        <taxon>Dothideomycetes incertae sedis</taxon>
        <taxon>Microthyriales</taxon>
        <taxon>Microthyriaceae</taxon>
        <taxon>Microthyrium</taxon>
    </lineage>
</organism>
<accession>A0A6A6UUC4</accession>
<evidence type="ECO:0000313" key="5">
    <source>
        <dbReference type="EMBL" id="KAF2674534.1"/>
    </source>
</evidence>
<gene>
    <name evidence="5" type="ORF">BT63DRAFT_419819</name>
</gene>
<evidence type="ECO:0000256" key="4">
    <source>
        <dbReference type="SAM" id="MobiDB-lite"/>
    </source>
</evidence>
<comment type="similarity">
    <text evidence="1">Belongs to the ATG14 family.</text>
</comment>
<name>A0A6A6UUC4_9PEZI</name>
<evidence type="ECO:0000313" key="6">
    <source>
        <dbReference type="Proteomes" id="UP000799302"/>
    </source>
</evidence>
<dbReference type="PANTHER" id="PTHR15157">
    <property type="entry name" value="UV RADIATION RESISTANCE-ASSOCIATED GENE PROTEIN"/>
    <property type="match status" value="1"/>
</dbReference>
<dbReference type="Pfam" id="PF10186">
    <property type="entry name" value="ATG14"/>
    <property type="match status" value="1"/>
</dbReference>
<feature type="region of interest" description="Disordered" evidence="4">
    <location>
        <begin position="272"/>
        <end position="298"/>
    </location>
</feature>
<dbReference type="EMBL" id="MU004230">
    <property type="protein sequence ID" value="KAF2674534.1"/>
    <property type="molecule type" value="Genomic_DNA"/>
</dbReference>
<dbReference type="GO" id="GO:0000149">
    <property type="term" value="F:SNARE binding"/>
    <property type="evidence" value="ECO:0007669"/>
    <property type="project" value="TreeGrafter"/>
</dbReference>
<dbReference type="OrthoDB" id="16772at2759"/>
<feature type="compositionally biased region" description="Low complexity" evidence="4">
    <location>
        <begin position="274"/>
        <end position="288"/>
    </location>
</feature>
<feature type="region of interest" description="Disordered" evidence="4">
    <location>
        <begin position="117"/>
        <end position="143"/>
    </location>
</feature>